<dbReference type="SUPFAM" id="SSF50182">
    <property type="entry name" value="Sm-like ribonucleoproteins"/>
    <property type="match status" value="1"/>
</dbReference>
<evidence type="ECO:0000256" key="3">
    <source>
        <dbReference type="ARBA" id="ARBA00022475"/>
    </source>
</evidence>
<evidence type="ECO:0000313" key="10">
    <source>
        <dbReference type="EMBL" id="ABU72995.1"/>
    </source>
</evidence>
<dbReference type="InterPro" id="IPR049278">
    <property type="entry name" value="MS_channel_C"/>
</dbReference>
<evidence type="ECO:0000256" key="1">
    <source>
        <dbReference type="ARBA" id="ARBA00004651"/>
    </source>
</evidence>
<evidence type="ECO:0000313" key="11">
    <source>
        <dbReference type="Proteomes" id="UP000008152"/>
    </source>
</evidence>
<name>A7N355_VIBC1</name>
<dbReference type="PATRIC" id="fig|338187.25.peg.5125"/>
<evidence type="ECO:0000256" key="5">
    <source>
        <dbReference type="ARBA" id="ARBA00022989"/>
    </source>
</evidence>
<dbReference type="PROSITE" id="PS01246">
    <property type="entry name" value="UPF0003"/>
    <property type="match status" value="1"/>
</dbReference>
<dbReference type="AlphaFoldDB" id="A7N355"/>
<dbReference type="InterPro" id="IPR006686">
    <property type="entry name" value="MscS_channel_CS"/>
</dbReference>
<dbReference type="KEGG" id="vha:VIBHAR_05088"/>
<gene>
    <name evidence="10" type="ordered locus">VIBHAR_05088</name>
</gene>
<dbReference type="Gene3D" id="2.30.30.60">
    <property type="match status" value="1"/>
</dbReference>
<evidence type="ECO:0000259" key="8">
    <source>
        <dbReference type="Pfam" id="PF00924"/>
    </source>
</evidence>
<comment type="similarity">
    <text evidence="2">Belongs to the MscS (TC 1.A.23) family.</text>
</comment>
<dbReference type="Gene3D" id="1.10.287.1260">
    <property type="match status" value="1"/>
</dbReference>
<dbReference type="EMBL" id="CP000790">
    <property type="protein sequence ID" value="ABU72995.1"/>
    <property type="molecule type" value="Genomic_DNA"/>
</dbReference>
<reference evidence="10 11" key="1">
    <citation type="submission" date="2007-08" db="EMBL/GenBank/DDBJ databases">
        <authorList>
            <consortium name="The Vibrio harveyi Genome Sequencing Project"/>
            <person name="Bassler B."/>
            <person name="Clifton S.W."/>
            <person name="Fulton L."/>
            <person name="Delehaunty K."/>
            <person name="Fronick C."/>
            <person name="Harrison M."/>
            <person name="Markivic C."/>
            <person name="Fulton R."/>
            <person name="Tin-Wollam A.-M."/>
            <person name="Shah N."/>
            <person name="Pepin K."/>
            <person name="Nash W."/>
            <person name="Thiruvilangam P."/>
            <person name="Bhonagiri V."/>
            <person name="Waters C."/>
            <person name="Tu K.C."/>
            <person name="Irgon J."/>
            <person name="Wilson R.K."/>
        </authorList>
    </citation>
    <scope>NUCLEOTIDE SEQUENCE [LARGE SCALE GENOMIC DNA]</scope>
    <source>
        <strain evidence="11">ATCC BAA-1116 / BB120</strain>
    </source>
</reference>
<protein>
    <recommendedName>
        <fullName evidence="12">Mechanosensitive ion channel protein MscS</fullName>
    </recommendedName>
</protein>
<comment type="subcellular location">
    <subcellularLocation>
        <location evidence="1">Cell membrane</location>
        <topology evidence="1">Multi-pass membrane protein</topology>
    </subcellularLocation>
</comment>
<evidence type="ECO:0000259" key="9">
    <source>
        <dbReference type="Pfam" id="PF21082"/>
    </source>
</evidence>
<keyword evidence="4 7" id="KW-0812">Transmembrane</keyword>
<dbReference type="Gene3D" id="3.30.70.100">
    <property type="match status" value="1"/>
</dbReference>
<dbReference type="Pfam" id="PF21082">
    <property type="entry name" value="MS_channel_3rd"/>
    <property type="match status" value="1"/>
</dbReference>
<feature type="domain" description="Mechanosensitive ion channel MscS" evidence="8">
    <location>
        <begin position="212"/>
        <end position="281"/>
    </location>
</feature>
<dbReference type="GO" id="GO:0008381">
    <property type="term" value="F:mechanosensitive monoatomic ion channel activity"/>
    <property type="evidence" value="ECO:0007669"/>
    <property type="project" value="UniProtKB-ARBA"/>
</dbReference>
<feature type="transmembrane region" description="Helical" evidence="7">
    <location>
        <begin position="94"/>
        <end position="116"/>
    </location>
</feature>
<evidence type="ECO:0000256" key="6">
    <source>
        <dbReference type="ARBA" id="ARBA00023136"/>
    </source>
</evidence>
<dbReference type="SUPFAM" id="SSF82861">
    <property type="entry name" value="Mechanosensitive channel protein MscS (YggB), transmembrane region"/>
    <property type="match status" value="1"/>
</dbReference>
<sequence length="399" mass="45875">MNVDFSDHIILLGRKLKLCYLSPIVLKNETLVMPQWFTELQTYVMANHQDWSSSVLFITIASFFAWVAWRILYSRLEILFKKTSFHWDDLLLEALKTPISTLIWCWPATVSLGIVLQSELGNEFNWLSTLKLILVISILVWVVMRLITNVEDYVLEQKTRDETTVQAVAKVARLFFIVIGVLTVMQAFGLSLSGLLTFGGVGGLIVGLAAKDLLSNFFGGLMIYFDRPFKVGDWIRSPDRQIEGTVERIGWRMTSIRTFDKRPLYVPNSVFSNIVVENPSRMLNRRIFETIGLRYDDADKVPVIIDEVREMLKNHKDIDTRQTLIVNFDAFGASSLNFFIYTFTKTVNWVRYHEVKQDVLLEVMAIIKKHEADIAFPTQTLKLDPLQMAKAQAQENNGF</sequence>
<evidence type="ECO:0000256" key="7">
    <source>
        <dbReference type="SAM" id="Phobius"/>
    </source>
</evidence>
<keyword evidence="6 7" id="KW-0472">Membrane</keyword>
<dbReference type="Proteomes" id="UP000008152">
    <property type="component" value="Chromosome II"/>
</dbReference>
<evidence type="ECO:0000256" key="4">
    <source>
        <dbReference type="ARBA" id="ARBA00022692"/>
    </source>
</evidence>
<accession>A7N355</accession>
<dbReference type="PANTHER" id="PTHR43634">
    <property type="entry name" value="OW CONDUCTANCE MECHANOSENSITIVE CHANNEL"/>
    <property type="match status" value="1"/>
</dbReference>
<dbReference type="GO" id="GO:0005886">
    <property type="term" value="C:plasma membrane"/>
    <property type="evidence" value="ECO:0007669"/>
    <property type="project" value="UniProtKB-SubCell"/>
</dbReference>
<proteinExistence type="inferred from homology"/>
<feature type="transmembrane region" description="Helical" evidence="7">
    <location>
        <begin position="51"/>
        <end position="73"/>
    </location>
</feature>
<feature type="transmembrane region" description="Helical" evidence="7">
    <location>
        <begin position="167"/>
        <end position="188"/>
    </location>
</feature>
<keyword evidence="5 7" id="KW-1133">Transmembrane helix</keyword>
<evidence type="ECO:0008006" key="12">
    <source>
        <dbReference type="Google" id="ProtNLM"/>
    </source>
</evidence>
<dbReference type="InterPro" id="IPR011066">
    <property type="entry name" value="MscS_channel_C_sf"/>
</dbReference>
<organism evidence="10 11">
    <name type="scientific">Vibrio campbellii (strain ATCC BAA-1116)</name>
    <dbReference type="NCBI Taxonomy" id="2902295"/>
    <lineage>
        <taxon>Bacteria</taxon>
        <taxon>Pseudomonadati</taxon>
        <taxon>Pseudomonadota</taxon>
        <taxon>Gammaproteobacteria</taxon>
        <taxon>Vibrionales</taxon>
        <taxon>Vibrionaceae</taxon>
        <taxon>Vibrio</taxon>
    </lineage>
</organism>
<feature type="transmembrane region" description="Helical" evidence="7">
    <location>
        <begin position="128"/>
        <end position="147"/>
    </location>
</feature>
<keyword evidence="3" id="KW-1003">Cell membrane</keyword>
<dbReference type="InterPro" id="IPR006685">
    <property type="entry name" value="MscS_channel_2nd"/>
</dbReference>
<dbReference type="InterPro" id="IPR045042">
    <property type="entry name" value="YnaI-like"/>
</dbReference>
<dbReference type="InterPro" id="IPR011014">
    <property type="entry name" value="MscS_channel_TM-2"/>
</dbReference>
<dbReference type="InterPro" id="IPR010920">
    <property type="entry name" value="LSM_dom_sf"/>
</dbReference>
<dbReference type="Pfam" id="PF00924">
    <property type="entry name" value="MS_channel_2nd"/>
    <property type="match status" value="1"/>
</dbReference>
<dbReference type="PANTHER" id="PTHR43634:SF2">
    <property type="entry name" value="LOW CONDUCTANCE MECHANOSENSITIVE CHANNEL YNAI"/>
    <property type="match status" value="1"/>
</dbReference>
<dbReference type="SUPFAM" id="SSF82689">
    <property type="entry name" value="Mechanosensitive channel protein MscS (YggB), C-terminal domain"/>
    <property type="match status" value="1"/>
</dbReference>
<evidence type="ECO:0000256" key="2">
    <source>
        <dbReference type="ARBA" id="ARBA00008017"/>
    </source>
</evidence>
<dbReference type="InterPro" id="IPR023408">
    <property type="entry name" value="MscS_beta-dom_sf"/>
</dbReference>
<feature type="domain" description="Mechanosensitive ion channel MscS C-terminal" evidence="9">
    <location>
        <begin position="290"/>
        <end position="374"/>
    </location>
</feature>